<feature type="binding site" evidence="1">
    <location>
        <position position="230"/>
    </location>
    <ligand>
        <name>prenylated FMN</name>
        <dbReference type="ChEBI" id="CHEBI:87746"/>
    </ligand>
</feature>
<evidence type="ECO:0000313" key="5">
    <source>
        <dbReference type="EMBL" id="MBU3062437.1"/>
    </source>
</evidence>
<dbReference type="Proteomes" id="UP000733379">
    <property type="component" value="Unassembled WGS sequence"/>
</dbReference>
<dbReference type="EC" id="4.1.1.93" evidence="1"/>
<keyword evidence="1" id="KW-0058">Aromatic hydrocarbons catabolism</keyword>
<dbReference type="InterPro" id="IPR002830">
    <property type="entry name" value="UbiD"/>
</dbReference>
<evidence type="ECO:0000259" key="3">
    <source>
        <dbReference type="Pfam" id="PF20695"/>
    </source>
</evidence>
<feature type="binding site" evidence="1">
    <location>
        <position position="222"/>
    </location>
    <ligand>
        <name>K(+)</name>
        <dbReference type="ChEBI" id="CHEBI:29103"/>
    </ligand>
</feature>
<dbReference type="InterPro" id="IPR032903">
    <property type="entry name" value="FDC-like"/>
</dbReference>
<feature type="domain" description="3-octaprenyl-4-hydroxybenzoate carboxy-lyase-like Rift-related" evidence="2">
    <location>
        <begin position="114"/>
        <end position="315"/>
    </location>
</feature>
<comment type="catalytic activity">
    <reaction evidence="1">
        <text>pyrrole-2-carboxylate + H2O = 1H-pyrrole + hydrogencarbonate</text>
        <dbReference type="Rhea" id="RHEA:31379"/>
        <dbReference type="ChEBI" id="CHEBI:15377"/>
        <dbReference type="ChEBI" id="CHEBI:17544"/>
        <dbReference type="ChEBI" id="CHEBI:19203"/>
        <dbReference type="ChEBI" id="CHEBI:27660"/>
        <dbReference type="EC" id="4.1.1.93"/>
    </reaction>
</comment>
<feature type="domain" description="3-octaprenyl-4-hydroxybenzoate carboxy-lyase-like N-terminal" evidence="3">
    <location>
        <begin position="13"/>
        <end position="98"/>
    </location>
</feature>
<comment type="function">
    <text evidence="1">Catalyzes the prenyl-FMN-dependent decarboxylation of pyrrole-2-carboxylate (P2C). Can also catalyze the carboxylation of pyrrole in the presence of elevated concentrations of CO(2) or bicarbonate.</text>
</comment>
<keyword evidence="1" id="KW-0210">Decarboxylase</keyword>
<dbReference type="EMBL" id="JAHKNI010000003">
    <property type="protein sequence ID" value="MBU3062437.1"/>
    <property type="molecule type" value="Genomic_DNA"/>
</dbReference>
<dbReference type="SUPFAM" id="SSF143968">
    <property type="entry name" value="UbiD C-terminal domain-like"/>
    <property type="match status" value="1"/>
</dbReference>
<sequence>MARIKDLREYLRVLDSLGDVEHIERPVSAMLEAAAITRRSTEQRRPAPLFDKIEGVAPGFRMLGAAGALSSDVNHPMARVAVSLGLPHDVTAEELVEHLVEVHGKDPIPPTLISADSAPCKQNILLGADATLDRFPIPQVHQDDGGPYLNTWGIIVAKTPDGRWTNWSISRIMVLDSHHMTGLFLPQQHIGMIWAEWAKIGKPMPFAVVQGGDPGVPMIGGMPIPAEMDEGTFLGTLYGEPLEVVKCETVDLDVPATAEVVIEGHVSITRDATEGPYAEFHGYALPETSPEPIYTIEAITYRDNPIWPVTSTGRPPDDAQIAPAVGVSAEVLALLRNAGLPITTAWLQVETACHWMLITVPQHWRDALAETSSTKFVHRIGELMSTNRVGHMCPVTYVLDDDIDPSNTCDVLWALGTRIHPSLRQQHWEVPILPWYQCYTEEERHSGRGPIVVHDGLLASVEDGRAYAATFDNLYPPEIRERIIAAESNALRPNYDRPGP</sequence>
<feature type="binding site" evidence="1">
    <location>
        <position position="230"/>
    </location>
    <ligand>
        <name>K(+)</name>
        <dbReference type="ChEBI" id="CHEBI:29103"/>
    </ligand>
</feature>
<comment type="caution">
    <text evidence="1">Lacks conserved residue(s) required for the propagation of feature annotation.</text>
</comment>
<comment type="similarity">
    <text evidence="1">Belongs to the UbiD family. UbiD-like/FDC subfamily.</text>
</comment>
<dbReference type="HAMAP" id="MF_01983">
    <property type="entry name" value="UbiD_FDC"/>
    <property type="match status" value="1"/>
</dbReference>
<dbReference type="Pfam" id="PF01977">
    <property type="entry name" value="UbiD"/>
    <property type="match status" value="1"/>
</dbReference>
<evidence type="ECO:0000259" key="2">
    <source>
        <dbReference type="Pfam" id="PF01977"/>
    </source>
</evidence>
<dbReference type="InterPro" id="IPR049383">
    <property type="entry name" value="UbiD-like_N"/>
</dbReference>
<gene>
    <name evidence="5" type="ORF">KO481_13005</name>
</gene>
<organism evidence="5 6">
    <name type="scientific">Nocardia albiluteola</name>
    <dbReference type="NCBI Taxonomy" id="2842303"/>
    <lineage>
        <taxon>Bacteria</taxon>
        <taxon>Bacillati</taxon>
        <taxon>Actinomycetota</taxon>
        <taxon>Actinomycetes</taxon>
        <taxon>Mycobacteriales</taxon>
        <taxon>Nocardiaceae</taxon>
        <taxon>Nocardia</taxon>
    </lineage>
</organism>
<reference evidence="5 6" key="1">
    <citation type="submission" date="2021-06" db="EMBL/GenBank/DDBJ databases">
        <title>Actinomycetes sequencing.</title>
        <authorList>
            <person name="Shan Q."/>
        </authorList>
    </citation>
    <scope>NUCLEOTIDE SEQUENCE [LARGE SCALE GENOMIC DNA]</scope>
    <source>
        <strain evidence="5 6">NEAU-G5</strain>
    </source>
</reference>
<comment type="catalytic activity">
    <reaction evidence="1">
        <text>pyrrole-2-carboxylate + H(+) = 1H-pyrrole + CO2</text>
        <dbReference type="Rhea" id="RHEA:31375"/>
        <dbReference type="ChEBI" id="CHEBI:15378"/>
        <dbReference type="ChEBI" id="CHEBI:16526"/>
        <dbReference type="ChEBI" id="CHEBI:19203"/>
        <dbReference type="ChEBI" id="CHEBI:27660"/>
        <dbReference type="EC" id="4.1.1.93"/>
    </reaction>
</comment>
<name>A0ABS6AWK7_9NOCA</name>
<keyword evidence="1" id="KW-0464">Manganese</keyword>
<feature type="binding site" evidence="1">
    <location>
        <position position="230"/>
    </location>
    <ligand>
        <name>Mn(2+)</name>
        <dbReference type="ChEBI" id="CHEBI:29035"/>
    </ligand>
</feature>
<dbReference type="Gene3D" id="3.40.1670.10">
    <property type="entry name" value="UbiD C-terminal domain-like"/>
    <property type="match status" value="1"/>
</dbReference>
<protein>
    <recommendedName>
        <fullName evidence="1">Pyrrole-2-carboxylic acid decarboxylase</fullName>
        <shortName evidence="1">P2C decarboxylase</shortName>
        <ecNumber evidence="1">4.1.1.93</ecNumber>
    </recommendedName>
</protein>
<keyword evidence="1" id="KW-0285">Flavoprotein</keyword>
<dbReference type="PANTHER" id="PTHR30108:SF17">
    <property type="entry name" value="FERULIC ACID DECARBOXYLASE 1"/>
    <property type="match status" value="1"/>
</dbReference>
<comment type="cofactor">
    <cofactor evidence="1">
        <name>prenylated FMN</name>
        <dbReference type="ChEBI" id="CHEBI:87746"/>
    </cofactor>
    <text evidence="1">Binds 1 prenylated FMN per subunit.</text>
</comment>
<dbReference type="InterPro" id="IPR049381">
    <property type="entry name" value="UbiD-like_C"/>
</dbReference>
<dbReference type="Pfam" id="PF20696">
    <property type="entry name" value="UbiD_C"/>
    <property type="match status" value="1"/>
</dbReference>
<dbReference type="Pfam" id="PF20695">
    <property type="entry name" value="UbiD_N"/>
    <property type="match status" value="1"/>
</dbReference>
<keyword evidence="1" id="KW-0479">Metal-binding</keyword>
<feature type="binding site" evidence="1">
    <location>
        <position position="188"/>
    </location>
    <ligand>
        <name>prenylated FMN</name>
        <dbReference type="ChEBI" id="CHEBI:87746"/>
    </ligand>
</feature>
<keyword evidence="1" id="KW-0288">FMN</keyword>
<comment type="subunit">
    <text evidence="1">Homodimer.</text>
</comment>
<dbReference type="NCBIfam" id="TIGR00148">
    <property type="entry name" value="UbiD family decarboxylase"/>
    <property type="match status" value="1"/>
</dbReference>
<evidence type="ECO:0000313" key="6">
    <source>
        <dbReference type="Proteomes" id="UP000733379"/>
    </source>
</evidence>
<dbReference type="PANTHER" id="PTHR30108">
    <property type="entry name" value="3-OCTAPRENYL-4-HYDROXYBENZOATE CARBOXY-LYASE-RELATED"/>
    <property type="match status" value="1"/>
</dbReference>
<feature type="binding site" evidence="1">
    <location>
        <position position="171"/>
    </location>
    <ligand>
        <name>prenylated FMN</name>
        <dbReference type="ChEBI" id="CHEBI:87746"/>
    </ligand>
</feature>
<accession>A0ABS6AWK7</accession>
<dbReference type="RefSeq" id="WP_215917282.1">
    <property type="nucleotide sequence ID" value="NZ_JAHKNI010000003.1"/>
</dbReference>
<comment type="cofactor">
    <cofactor evidence="1">
        <name>K(+)</name>
        <dbReference type="ChEBI" id="CHEBI:29103"/>
    </cofactor>
    <text evidence="1">Binds 1 K(+) per subunit.</text>
</comment>
<feature type="binding site" evidence="1">
    <location>
        <position position="189"/>
    </location>
    <ligand>
        <name>Mn(2+)</name>
        <dbReference type="ChEBI" id="CHEBI:29035"/>
    </ligand>
</feature>
<dbReference type="InterPro" id="IPR048304">
    <property type="entry name" value="UbiD_Rift_dom"/>
</dbReference>
<evidence type="ECO:0000259" key="4">
    <source>
        <dbReference type="Pfam" id="PF20696"/>
    </source>
</evidence>
<keyword evidence="1" id="KW-0630">Potassium</keyword>
<comment type="cofactor">
    <cofactor evidence="1">
        <name>Mn(2+)</name>
        <dbReference type="ChEBI" id="CHEBI:29035"/>
    </cofactor>
    <text evidence="1">Binds 1 Mn(2+) per subunit.</text>
</comment>
<keyword evidence="1" id="KW-0456">Lyase</keyword>
<feature type="binding site" evidence="1">
    <location>
        <position position="167"/>
    </location>
    <ligand>
        <name>K(+)</name>
        <dbReference type="ChEBI" id="CHEBI:29103"/>
    </ligand>
</feature>
<feature type="binding site" evidence="1">
    <location>
        <position position="189"/>
    </location>
    <ligand>
        <name>prenylated FMN</name>
        <dbReference type="ChEBI" id="CHEBI:87746"/>
    </ligand>
</feature>
<evidence type="ECO:0000256" key="1">
    <source>
        <dbReference type="HAMAP-Rule" id="MF_01983"/>
    </source>
</evidence>
<feature type="domain" description="3-octaprenyl-4-hydroxybenzoate carboxy-lyase-like C-terminal" evidence="4">
    <location>
        <begin position="327"/>
        <end position="422"/>
    </location>
</feature>
<keyword evidence="6" id="KW-1185">Reference proteome</keyword>
<feature type="active site" description="Proton donor" evidence="1">
    <location>
        <position position="279"/>
    </location>
</feature>
<comment type="caution">
    <text evidence="5">The sequence shown here is derived from an EMBL/GenBank/DDBJ whole genome shotgun (WGS) entry which is preliminary data.</text>
</comment>
<proteinExistence type="inferred from homology"/>
<dbReference type="SUPFAM" id="SSF50475">
    <property type="entry name" value="FMN-binding split barrel"/>
    <property type="match status" value="1"/>
</dbReference>